<dbReference type="InterPro" id="IPR002893">
    <property type="entry name" value="Znf_MYND"/>
</dbReference>
<dbReference type="PROSITE" id="PS50865">
    <property type="entry name" value="ZF_MYND_2"/>
    <property type="match status" value="1"/>
</dbReference>
<evidence type="ECO:0000256" key="17">
    <source>
        <dbReference type="PROSITE-ProRule" id="PRU00134"/>
    </source>
</evidence>
<evidence type="ECO:0000259" key="19">
    <source>
        <dbReference type="PROSITE" id="PS50865"/>
    </source>
</evidence>
<dbReference type="EMBL" id="JAEHOE010000011">
    <property type="protein sequence ID" value="KAG2498195.1"/>
    <property type="molecule type" value="Genomic_DNA"/>
</dbReference>
<dbReference type="GO" id="GO:0016020">
    <property type="term" value="C:membrane"/>
    <property type="evidence" value="ECO:0007669"/>
    <property type="project" value="UniProtKB-SubCell"/>
</dbReference>
<proteinExistence type="inferred from homology"/>
<evidence type="ECO:0000256" key="7">
    <source>
        <dbReference type="ARBA" id="ARBA00022723"/>
    </source>
</evidence>
<keyword evidence="21" id="KW-1185">Reference proteome</keyword>
<evidence type="ECO:0000256" key="2">
    <source>
        <dbReference type="ARBA" id="ARBA00010794"/>
    </source>
</evidence>
<feature type="compositionally biased region" description="Gly residues" evidence="18">
    <location>
        <begin position="567"/>
        <end position="591"/>
    </location>
</feature>
<evidence type="ECO:0000256" key="1">
    <source>
        <dbReference type="ARBA" id="ARBA00004508"/>
    </source>
</evidence>
<keyword evidence="11" id="KW-0809">Transit peptide</keyword>
<keyword evidence="5" id="KW-0808">Transferase</keyword>
<evidence type="ECO:0000256" key="11">
    <source>
        <dbReference type="ARBA" id="ARBA00022946"/>
    </source>
</evidence>
<evidence type="ECO:0000256" key="6">
    <source>
        <dbReference type="ARBA" id="ARBA00022692"/>
    </source>
</evidence>
<keyword evidence="9" id="KW-0418">Kinase</keyword>
<evidence type="ECO:0000256" key="5">
    <source>
        <dbReference type="ARBA" id="ARBA00022679"/>
    </source>
</evidence>
<evidence type="ECO:0000256" key="16">
    <source>
        <dbReference type="ARBA" id="ARBA00048889"/>
    </source>
</evidence>
<evidence type="ECO:0000256" key="12">
    <source>
        <dbReference type="ARBA" id="ARBA00022989"/>
    </source>
</evidence>
<evidence type="ECO:0000256" key="14">
    <source>
        <dbReference type="ARBA" id="ARBA00024015"/>
    </source>
</evidence>
<dbReference type="Gene3D" id="6.10.140.2220">
    <property type="match status" value="1"/>
</dbReference>
<comment type="subcellular location">
    <subcellularLocation>
        <location evidence="1">Plastid</location>
        <location evidence="1">Chloroplast membrane</location>
        <topology evidence="1">Multi-pass membrane protein</topology>
    </subcellularLocation>
</comment>
<dbReference type="GO" id="GO:0009507">
    <property type="term" value="C:chloroplast"/>
    <property type="evidence" value="ECO:0007669"/>
    <property type="project" value="UniProtKB-SubCell"/>
</dbReference>
<reference evidence="20" key="1">
    <citation type="journal article" date="2020" name="bioRxiv">
        <title>Comparative genomics of Chlamydomonas.</title>
        <authorList>
            <person name="Craig R.J."/>
            <person name="Hasan A.R."/>
            <person name="Ness R.W."/>
            <person name="Keightley P.D."/>
        </authorList>
    </citation>
    <scope>NUCLEOTIDE SEQUENCE</scope>
    <source>
        <strain evidence="20">CCAP 11/70</strain>
    </source>
</reference>
<sequence>MAQGLLRTQAIPAAARQLANLADALRNSTGAPSRAFCEAALLLLEPALDMQTNLLLFDKRRSKLGTSVEIGAAVVEAVEETGLLEHAARLLLHLRRACPTGCALDKRLGAGDWSFAGAYVQIARHPIDSRDGRATAALWGVLSGPCARHAAMVVGLMALAEVEGGREEGASNAGASAGGGSPPCPCLVRRARYDDIGEGSLMPRLRALIAALDPKLPAPPHRPTALRLLLRVGFAALASRDGAQAAAASGGADAGGADAGGSRDTAPPPQGAGATAARSKAWVAFEAFTALTRHLKAVDTPWRGAVLGAAADTWRLAAAVLRPTVLGRGYQDLHLNMYDGLQQLLDACVPSSDRLTFPAEPPPAVAAALVGGALPLQERLLRRAGEAPGGLESCVLGAYADEIGWVAAAPLITASADLSRTWGCLLPLLAYGEPLQVAAFVASAAKLLRRTEVYGQGGRVGPALVCELLKPLTAPFSTEDVAPAGPVRARLGLVLSVGLGEWVAGLWRVVGVADAGTGPGGEVTDADTRDSCLATLLGLCRSALLSGAGGASAASAALAGGSAAAGKGTGGSSSGAGSGSGGPDGAGGSSGDGAPWPPAGLAAVEVEAVGLALRRLHARTPAAGPEPFGLIAETGLAAVRLAASRPQEVRALGASGSANAWQPAAVRAVAEAVGRGLGTREGGALQADTVAALGRQLRAVAGQLEAWRAGEEGEGGGVDPDPEVWAGLQAVVEDSTLGAALAGQLVPPAEARRRLGLPPACSHPACANLAGDSEAGLRLRQCGRCGQAGYCCRECQTAHWRGGHKQACGGGSGGGGSKAS</sequence>
<protein>
    <recommendedName>
        <fullName evidence="15">phytol kinase</fullName>
        <ecNumber evidence="15">2.7.1.182</ecNumber>
    </recommendedName>
</protein>
<comment type="pathway">
    <text evidence="14">Cofactor biosynthesis; tocopherol biosynthesis.</text>
</comment>
<dbReference type="InterPro" id="IPR039606">
    <property type="entry name" value="Phytol/farnesol_kinase"/>
</dbReference>
<dbReference type="GO" id="GO:0010276">
    <property type="term" value="F:phytol kinase activity"/>
    <property type="evidence" value="ECO:0007669"/>
    <property type="project" value="UniProtKB-EC"/>
</dbReference>
<accession>A0A835Y8E9</accession>
<keyword evidence="13" id="KW-0472">Membrane</keyword>
<comment type="catalytic activity">
    <reaction evidence="16">
        <text>phytol + CTP = phytyl phosphate + CDP + H(+)</text>
        <dbReference type="Rhea" id="RHEA:38055"/>
        <dbReference type="ChEBI" id="CHEBI:15378"/>
        <dbReference type="ChEBI" id="CHEBI:17327"/>
        <dbReference type="ChEBI" id="CHEBI:37563"/>
        <dbReference type="ChEBI" id="CHEBI:58069"/>
        <dbReference type="ChEBI" id="CHEBI:75483"/>
        <dbReference type="EC" id="2.7.1.182"/>
    </reaction>
</comment>
<comment type="caution">
    <text evidence="20">The sequence shown here is derived from an EMBL/GenBank/DDBJ whole genome shotgun (WGS) entry which is preliminary data.</text>
</comment>
<keyword evidence="7" id="KW-0479">Metal-binding</keyword>
<dbReference type="Pfam" id="PF01753">
    <property type="entry name" value="zf-MYND"/>
    <property type="match status" value="1"/>
</dbReference>
<evidence type="ECO:0000256" key="4">
    <source>
        <dbReference type="ARBA" id="ARBA00022640"/>
    </source>
</evidence>
<evidence type="ECO:0000256" key="18">
    <source>
        <dbReference type="SAM" id="MobiDB-lite"/>
    </source>
</evidence>
<evidence type="ECO:0000256" key="13">
    <source>
        <dbReference type="ARBA" id="ARBA00023136"/>
    </source>
</evidence>
<keyword evidence="4" id="KW-0934">Plastid</keyword>
<keyword evidence="6" id="KW-0812">Transmembrane</keyword>
<feature type="domain" description="MYND-type" evidence="19">
    <location>
        <begin position="766"/>
        <end position="808"/>
    </location>
</feature>
<evidence type="ECO:0000256" key="9">
    <source>
        <dbReference type="ARBA" id="ARBA00022777"/>
    </source>
</evidence>
<dbReference type="AlphaFoldDB" id="A0A835Y8E9"/>
<feature type="region of interest" description="Disordered" evidence="18">
    <location>
        <begin position="247"/>
        <end position="274"/>
    </location>
</feature>
<feature type="region of interest" description="Disordered" evidence="18">
    <location>
        <begin position="564"/>
        <end position="599"/>
    </location>
</feature>
<dbReference type="SUPFAM" id="SSF144232">
    <property type="entry name" value="HIT/MYND zinc finger-like"/>
    <property type="match status" value="1"/>
</dbReference>
<keyword evidence="3" id="KW-0150">Chloroplast</keyword>
<keyword evidence="10" id="KW-0862">Zinc</keyword>
<gene>
    <name evidence="20" type="ORF">HYH03_003949</name>
</gene>
<comment type="similarity">
    <text evidence="2">Belongs to the polyprenol kinase family.</text>
</comment>
<dbReference type="GO" id="GO:0008270">
    <property type="term" value="F:zinc ion binding"/>
    <property type="evidence" value="ECO:0007669"/>
    <property type="project" value="UniProtKB-KW"/>
</dbReference>
<evidence type="ECO:0000313" key="21">
    <source>
        <dbReference type="Proteomes" id="UP000612055"/>
    </source>
</evidence>
<dbReference type="PANTHER" id="PTHR32523">
    <property type="entry name" value="PHYTOL KINASE 1, CHLOROPLASTIC"/>
    <property type="match status" value="1"/>
</dbReference>
<dbReference type="PANTHER" id="PTHR32523:SF8">
    <property type="entry name" value="DOLICHOL KINASE"/>
    <property type="match status" value="1"/>
</dbReference>
<evidence type="ECO:0000256" key="15">
    <source>
        <dbReference type="ARBA" id="ARBA00039024"/>
    </source>
</evidence>
<evidence type="ECO:0000256" key="3">
    <source>
        <dbReference type="ARBA" id="ARBA00022528"/>
    </source>
</evidence>
<evidence type="ECO:0000256" key="10">
    <source>
        <dbReference type="ARBA" id="ARBA00022833"/>
    </source>
</evidence>
<keyword evidence="12" id="KW-1133">Transmembrane helix</keyword>
<evidence type="ECO:0000256" key="8">
    <source>
        <dbReference type="ARBA" id="ARBA00022771"/>
    </source>
</evidence>
<organism evidence="20 21">
    <name type="scientific">Edaphochlamys debaryana</name>
    <dbReference type="NCBI Taxonomy" id="47281"/>
    <lineage>
        <taxon>Eukaryota</taxon>
        <taxon>Viridiplantae</taxon>
        <taxon>Chlorophyta</taxon>
        <taxon>core chlorophytes</taxon>
        <taxon>Chlorophyceae</taxon>
        <taxon>CS clade</taxon>
        <taxon>Chlamydomonadales</taxon>
        <taxon>Chlamydomonadales incertae sedis</taxon>
        <taxon>Edaphochlamys</taxon>
    </lineage>
</organism>
<keyword evidence="8 17" id="KW-0863">Zinc-finger</keyword>
<dbReference type="EC" id="2.7.1.182" evidence="15"/>
<dbReference type="Proteomes" id="UP000612055">
    <property type="component" value="Unassembled WGS sequence"/>
</dbReference>
<evidence type="ECO:0000313" key="20">
    <source>
        <dbReference type="EMBL" id="KAG2498195.1"/>
    </source>
</evidence>
<name>A0A835Y8E9_9CHLO</name>